<keyword evidence="2" id="KW-0812">Transmembrane</keyword>
<evidence type="ECO:0000313" key="4">
    <source>
        <dbReference type="EMBL" id="KRL38897.1"/>
    </source>
</evidence>
<feature type="transmembrane region" description="Helical" evidence="2">
    <location>
        <begin position="143"/>
        <end position="164"/>
    </location>
</feature>
<gene>
    <name evidence="4" type="ORF">FD20_GL000972</name>
</gene>
<dbReference type="STRING" id="1423812.FD20_GL000972"/>
<dbReference type="GO" id="GO:0006508">
    <property type="term" value="P:proteolysis"/>
    <property type="evidence" value="ECO:0007669"/>
    <property type="project" value="UniProtKB-KW"/>
</dbReference>
<feature type="transmembrane region" description="Helical" evidence="2">
    <location>
        <begin position="170"/>
        <end position="187"/>
    </location>
</feature>
<feature type="transmembrane region" description="Helical" evidence="2">
    <location>
        <begin position="72"/>
        <end position="93"/>
    </location>
</feature>
<protein>
    <submittedName>
        <fullName evidence="4">CAAX family protease</fullName>
    </submittedName>
</protein>
<sequence>MNLKNNSLLLTLTYLISMSIPNVLLSFFKNNNIYYSAVTLCSLIGMLAMIFFNTKYSFNNIVMPKKTHSLAVIAWGVTGMVTALILQRISFFIETSFFHQSMVSQNTAETLTVLNHYPYYIFFVVLAAPIMEELVFRKVLFGNLGALIGPVGSALISSTLFSIAHQDGHFLTYVIMGFIFCFIYAKTGKIISSMLSHVLLNTIIVVLSLI</sequence>
<dbReference type="Proteomes" id="UP000051155">
    <property type="component" value="Unassembled WGS sequence"/>
</dbReference>
<dbReference type="AlphaFoldDB" id="A0A0R1Q2W6"/>
<feature type="transmembrane region" description="Helical" evidence="2">
    <location>
        <begin position="7"/>
        <end position="27"/>
    </location>
</feature>
<feature type="transmembrane region" description="Helical" evidence="2">
    <location>
        <begin position="33"/>
        <end position="52"/>
    </location>
</feature>
<feature type="domain" description="CAAX prenyl protease 2/Lysostaphin resistance protein A-like" evidence="3">
    <location>
        <begin position="118"/>
        <end position="203"/>
    </location>
</feature>
<evidence type="ECO:0000259" key="3">
    <source>
        <dbReference type="Pfam" id="PF02517"/>
    </source>
</evidence>
<name>A0A0R1Q2W6_9LACO</name>
<dbReference type="RefSeq" id="WP_057735845.1">
    <property type="nucleotide sequence ID" value="NZ_AZEG01000002.1"/>
</dbReference>
<comment type="caution">
    <text evidence="4">The sequence shown here is derived from an EMBL/GenBank/DDBJ whole genome shotgun (WGS) entry which is preliminary data.</text>
</comment>
<dbReference type="GO" id="GO:0004175">
    <property type="term" value="F:endopeptidase activity"/>
    <property type="evidence" value="ECO:0007669"/>
    <property type="project" value="UniProtKB-ARBA"/>
</dbReference>
<proteinExistence type="inferred from homology"/>
<reference evidence="4 5" key="1">
    <citation type="journal article" date="2015" name="Genome Announc.">
        <title>Expanding the biotechnology potential of lactobacilli through comparative genomics of 213 strains and associated genera.</title>
        <authorList>
            <person name="Sun Z."/>
            <person name="Harris H.M."/>
            <person name="McCann A."/>
            <person name="Guo C."/>
            <person name="Argimon S."/>
            <person name="Zhang W."/>
            <person name="Yang X."/>
            <person name="Jeffery I.B."/>
            <person name="Cooney J.C."/>
            <person name="Kagawa T.F."/>
            <person name="Liu W."/>
            <person name="Song Y."/>
            <person name="Salvetti E."/>
            <person name="Wrobel A."/>
            <person name="Rasinkangas P."/>
            <person name="Parkhill J."/>
            <person name="Rea M.C."/>
            <person name="O'Sullivan O."/>
            <person name="Ritari J."/>
            <person name="Douillard F.P."/>
            <person name="Paul Ross R."/>
            <person name="Yang R."/>
            <person name="Briner A.E."/>
            <person name="Felis G.E."/>
            <person name="de Vos W.M."/>
            <person name="Barrangou R."/>
            <person name="Klaenhammer T.R."/>
            <person name="Caufield P.W."/>
            <person name="Cui Y."/>
            <person name="Zhang H."/>
            <person name="O'Toole P.W."/>
        </authorList>
    </citation>
    <scope>NUCLEOTIDE SEQUENCE [LARGE SCALE GENOMIC DNA]</scope>
    <source>
        <strain evidence="4 5">DSM 19971</strain>
    </source>
</reference>
<comment type="similarity">
    <text evidence="1">Belongs to the UPF0177 family.</text>
</comment>
<evidence type="ECO:0000256" key="2">
    <source>
        <dbReference type="SAM" id="Phobius"/>
    </source>
</evidence>
<evidence type="ECO:0000313" key="5">
    <source>
        <dbReference type="Proteomes" id="UP000051155"/>
    </source>
</evidence>
<keyword evidence="2" id="KW-0472">Membrane</keyword>
<accession>A0A0R1Q2W6</accession>
<feature type="transmembrane region" description="Helical" evidence="2">
    <location>
        <begin position="117"/>
        <end position="136"/>
    </location>
</feature>
<dbReference type="Pfam" id="PF02517">
    <property type="entry name" value="Rce1-like"/>
    <property type="match status" value="1"/>
</dbReference>
<dbReference type="InterPro" id="IPR003675">
    <property type="entry name" value="Rce1/LyrA-like_dom"/>
</dbReference>
<dbReference type="EMBL" id="AZEG01000002">
    <property type="protein sequence ID" value="KRL38897.1"/>
    <property type="molecule type" value="Genomic_DNA"/>
</dbReference>
<keyword evidence="5" id="KW-1185">Reference proteome</keyword>
<dbReference type="PATRIC" id="fig|1423812.3.peg.1037"/>
<keyword evidence="2" id="KW-1133">Transmembrane helix</keyword>
<keyword evidence="4" id="KW-0645">Protease</keyword>
<dbReference type="GO" id="GO:0080120">
    <property type="term" value="P:CAAX-box protein maturation"/>
    <property type="evidence" value="ECO:0007669"/>
    <property type="project" value="UniProtKB-ARBA"/>
</dbReference>
<dbReference type="InterPro" id="IPR052710">
    <property type="entry name" value="CAAX_protease"/>
</dbReference>
<dbReference type="PANTHER" id="PTHR36435">
    <property type="entry name" value="SLR1288 PROTEIN"/>
    <property type="match status" value="1"/>
</dbReference>
<evidence type="ECO:0000256" key="1">
    <source>
        <dbReference type="ARBA" id="ARBA00009067"/>
    </source>
</evidence>
<dbReference type="PANTHER" id="PTHR36435:SF6">
    <property type="entry name" value="ABORTIVE INFECTION PROTEIN"/>
    <property type="match status" value="1"/>
</dbReference>
<organism evidence="4 5">
    <name type="scientific">Liquorilactobacillus uvarum DSM 19971</name>
    <dbReference type="NCBI Taxonomy" id="1423812"/>
    <lineage>
        <taxon>Bacteria</taxon>
        <taxon>Bacillati</taxon>
        <taxon>Bacillota</taxon>
        <taxon>Bacilli</taxon>
        <taxon>Lactobacillales</taxon>
        <taxon>Lactobacillaceae</taxon>
        <taxon>Liquorilactobacillus</taxon>
    </lineage>
</organism>
<keyword evidence="4" id="KW-0378">Hydrolase</keyword>